<proteinExistence type="predicted"/>
<keyword evidence="2" id="KW-1185">Reference proteome</keyword>
<dbReference type="EMBL" id="MDYM01000006">
    <property type="protein sequence ID" value="OQD65417.1"/>
    <property type="molecule type" value="Genomic_DNA"/>
</dbReference>
<sequence length="111" mass="13153">MPPVKNSPHKLRRPVLRKLTWCMTCLRVSIREWTECDPVALCPFSVACYAETYDGKNYRHCNSLHKPCDCPRKDRRQPVRASGLPVLDRRILEKLWTLNKMKEAREVMERK</sequence>
<name>A0A1V6NLJ0_PENPO</name>
<dbReference type="AlphaFoldDB" id="A0A1V6NLJ0"/>
<gene>
    <name evidence="1" type="ORF">PENPOL_c006G01762</name>
</gene>
<evidence type="ECO:0000313" key="1">
    <source>
        <dbReference type="EMBL" id="OQD65417.1"/>
    </source>
</evidence>
<comment type="caution">
    <text evidence="1">The sequence shown here is derived from an EMBL/GenBank/DDBJ whole genome shotgun (WGS) entry which is preliminary data.</text>
</comment>
<evidence type="ECO:0000313" key="2">
    <source>
        <dbReference type="Proteomes" id="UP000191408"/>
    </source>
</evidence>
<protein>
    <submittedName>
        <fullName evidence="1">Uncharacterized protein</fullName>
    </submittedName>
</protein>
<dbReference type="Proteomes" id="UP000191408">
    <property type="component" value="Unassembled WGS sequence"/>
</dbReference>
<accession>A0A1V6NLJ0</accession>
<reference evidence="2" key="1">
    <citation type="journal article" date="2017" name="Nat. Microbiol.">
        <title>Global analysis of biosynthetic gene clusters reveals vast potential of secondary metabolite production in Penicillium species.</title>
        <authorList>
            <person name="Nielsen J.C."/>
            <person name="Grijseels S."/>
            <person name="Prigent S."/>
            <person name="Ji B."/>
            <person name="Dainat J."/>
            <person name="Nielsen K.F."/>
            <person name="Frisvad J.C."/>
            <person name="Workman M."/>
            <person name="Nielsen J."/>
        </authorList>
    </citation>
    <scope>NUCLEOTIDE SEQUENCE [LARGE SCALE GENOMIC DNA]</scope>
    <source>
        <strain evidence="2">IBT 4502</strain>
    </source>
</reference>
<organism evidence="1 2">
    <name type="scientific">Penicillium polonicum</name>
    <dbReference type="NCBI Taxonomy" id="60169"/>
    <lineage>
        <taxon>Eukaryota</taxon>
        <taxon>Fungi</taxon>
        <taxon>Dikarya</taxon>
        <taxon>Ascomycota</taxon>
        <taxon>Pezizomycotina</taxon>
        <taxon>Eurotiomycetes</taxon>
        <taxon>Eurotiomycetidae</taxon>
        <taxon>Eurotiales</taxon>
        <taxon>Aspergillaceae</taxon>
        <taxon>Penicillium</taxon>
    </lineage>
</organism>